<dbReference type="Proteomes" id="UP000807370">
    <property type="component" value="Unassembled WGS sequence"/>
</dbReference>
<dbReference type="EMBL" id="JACCHP010000038">
    <property type="protein sequence ID" value="MBH5402945.1"/>
    <property type="molecule type" value="Genomic_DNA"/>
</dbReference>
<dbReference type="RefSeq" id="WP_197963965.1">
    <property type="nucleotide sequence ID" value="NZ_JACCHP010000038.1"/>
</dbReference>
<evidence type="ECO:0008006" key="3">
    <source>
        <dbReference type="Google" id="ProtNLM"/>
    </source>
</evidence>
<evidence type="ECO:0000313" key="1">
    <source>
        <dbReference type="EMBL" id="MBH5402945.1"/>
    </source>
</evidence>
<proteinExistence type="predicted"/>
<organism evidence="1 2">
    <name type="scientific">Bradyrhizobium agreste</name>
    <dbReference type="NCBI Taxonomy" id="2751811"/>
    <lineage>
        <taxon>Bacteria</taxon>
        <taxon>Pseudomonadati</taxon>
        <taxon>Pseudomonadota</taxon>
        <taxon>Alphaproteobacteria</taxon>
        <taxon>Hyphomicrobiales</taxon>
        <taxon>Nitrobacteraceae</taxon>
        <taxon>Bradyrhizobium</taxon>
    </lineage>
</organism>
<comment type="caution">
    <text evidence="1">The sequence shown here is derived from an EMBL/GenBank/DDBJ whole genome shotgun (WGS) entry which is preliminary data.</text>
</comment>
<gene>
    <name evidence="1" type="ORF">HZZ13_34885</name>
</gene>
<keyword evidence="2" id="KW-1185">Reference proteome</keyword>
<name>A0ABS0Q0C8_9BRAD</name>
<sequence>MSAITKPVVVTPPLLVVLVAGLERAALTLMRFTALVRVGRSTLPMRATA</sequence>
<evidence type="ECO:0000313" key="2">
    <source>
        <dbReference type="Proteomes" id="UP000807370"/>
    </source>
</evidence>
<reference evidence="1 2" key="1">
    <citation type="submission" date="2020-07" db="EMBL/GenBank/DDBJ databases">
        <title>Bradyrhizobium diversity isolated from nodules of indigenous legumes of Western Australia.</title>
        <authorList>
            <person name="Klepa M.S."/>
        </authorList>
    </citation>
    <scope>NUCLEOTIDE SEQUENCE [LARGE SCALE GENOMIC DNA]</scope>
    <source>
        <strain evidence="1 2">CNPSo 4010</strain>
    </source>
</reference>
<protein>
    <recommendedName>
        <fullName evidence="3">Secreted protein</fullName>
    </recommendedName>
</protein>
<accession>A0ABS0Q0C8</accession>